<gene>
    <name evidence="1" type="ORF">BpHYR1_016242</name>
</gene>
<name>A0A3M7RIB4_BRAPC</name>
<dbReference type="EMBL" id="REGN01003312">
    <property type="protein sequence ID" value="RNA23326.1"/>
    <property type="molecule type" value="Genomic_DNA"/>
</dbReference>
<dbReference type="AlphaFoldDB" id="A0A3M7RIB4"/>
<comment type="caution">
    <text evidence="1">The sequence shown here is derived from an EMBL/GenBank/DDBJ whole genome shotgun (WGS) entry which is preliminary data.</text>
</comment>
<reference evidence="1 2" key="1">
    <citation type="journal article" date="2018" name="Sci. Rep.">
        <title>Genomic signatures of local adaptation to the degree of environmental predictability in rotifers.</title>
        <authorList>
            <person name="Franch-Gras L."/>
            <person name="Hahn C."/>
            <person name="Garcia-Roger E.M."/>
            <person name="Carmona M.J."/>
            <person name="Serra M."/>
            <person name="Gomez A."/>
        </authorList>
    </citation>
    <scope>NUCLEOTIDE SEQUENCE [LARGE SCALE GENOMIC DNA]</scope>
    <source>
        <strain evidence="1">HYR1</strain>
    </source>
</reference>
<evidence type="ECO:0000313" key="2">
    <source>
        <dbReference type="Proteomes" id="UP000276133"/>
    </source>
</evidence>
<accession>A0A3M7RIB4</accession>
<protein>
    <submittedName>
        <fullName evidence="1">Uncharacterized protein</fullName>
    </submittedName>
</protein>
<organism evidence="1 2">
    <name type="scientific">Brachionus plicatilis</name>
    <name type="common">Marine rotifer</name>
    <name type="synonym">Brachionus muelleri</name>
    <dbReference type="NCBI Taxonomy" id="10195"/>
    <lineage>
        <taxon>Eukaryota</taxon>
        <taxon>Metazoa</taxon>
        <taxon>Spiralia</taxon>
        <taxon>Gnathifera</taxon>
        <taxon>Rotifera</taxon>
        <taxon>Eurotatoria</taxon>
        <taxon>Monogononta</taxon>
        <taxon>Pseudotrocha</taxon>
        <taxon>Ploima</taxon>
        <taxon>Brachionidae</taxon>
        <taxon>Brachionus</taxon>
    </lineage>
</organism>
<evidence type="ECO:0000313" key="1">
    <source>
        <dbReference type="EMBL" id="RNA23326.1"/>
    </source>
</evidence>
<proteinExistence type="predicted"/>
<dbReference type="Proteomes" id="UP000276133">
    <property type="component" value="Unassembled WGS sequence"/>
</dbReference>
<keyword evidence="2" id="KW-1185">Reference proteome</keyword>
<sequence>MELEKQWLRLRHASIESESSLIGSSDVEKFVWTLCFDDHSLDKSGYKLSQIFKYERLDHKICRFLQNQYIGGKEDAFVTKIDRTKI</sequence>